<accession>B8IJL7</accession>
<evidence type="ECO:0000313" key="2">
    <source>
        <dbReference type="Proteomes" id="UP000008207"/>
    </source>
</evidence>
<dbReference type="HOGENOM" id="CLU_3218524_0_0_5"/>
<dbReference type="SUPFAM" id="SSF56925">
    <property type="entry name" value="OMPA-like"/>
    <property type="match status" value="1"/>
</dbReference>
<dbReference type="AlphaFoldDB" id="B8IJL7"/>
<reference evidence="1 2" key="1">
    <citation type="submission" date="2009-01" db="EMBL/GenBank/DDBJ databases">
        <title>Complete sequence of chromosome of Methylobacterium nodulans ORS 2060.</title>
        <authorList>
            <consortium name="US DOE Joint Genome Institute"/>
            <person name="Lucas S."/>
            <person name="Copeland A."/>
            <person name="Lapidus A."/>
            <person name="Glavina del Rio T."/>
            <person name="Dalin E."/>
            <person name="Tice H."/>
            <person name="Bruce D."/>
            <person name="Goodwin L."/>
            <person name="Pitluck S."/>
            <person name="Sims D."/>
            <person name="Brettin T."/>
            <person name="Detter J.C."/>
            <person name="Han C."/>
            <person name="Larimer F."/>
            <person name="Land M."/>
            <person name="Hauser L."/>
            <person name="Kyrpides N."/>
            <person name="Ivanova N."/>
            <person name="Marx C.J."/>
            <person name="Richardson P."/>
        </authorList>
    </citation>
    <scope>NUCLEOTIDE SEQUENCE [LARGE SCALE GENOMIC DNA]</scope>
    <source>
        <strain evidence="2">LMG 21967 / CNCM I-2342 / ORS 2060</strain>
    </source>
</reference>
<sequence length="44" mass="4667">MELGARGPIGTAAGNKWKTGYLVSAGIEHALTDNLSLKGEYNYV</sequence>
<dbReference type="KEGG" id="mno:Mnod_3134"/>
<dbReference type="Gene3D" id="2.40.160.20">
    <property type="match status" value="1"/>
</dbReference>
<keyword evidence="2" id="KW-1185">Reference proteome</keyword>
<name>B8IJL7_METNO</name>
<organism evidence="1 2">
    <name type="scientific">Methylobacterium nodulans (strain LMG 21967 / CNCM I-2342 / ORS 2060)</name>
    <dbReference type="NCBI Taxonomy" id="460265"/>
    <lineage>
        <taxon>Bacteria</taxon>
        <taxon>Pseudomonadati</taxon>
        <taxon>Pseudomonadota</taxon>
        <taxon>Alphaproteobacteria</taxon>
        <taxon>Hyphomicrobiales</taxon>
        <taxon>Methylobacteriaceae</taxon>
        <taxon>Methylobacterium</taxon>
    </lineage>
</organism>
<dbReference type="eggNOG" id="COG3637">
    <property type="taxonomic scope" value="Bacteria"/>
</dbReference>
<dbReference type="EMBL" id="CP001349">
    <property type="protein sequence ID" value="ACL58065.1"/>
    <property type="molecule type" value="Genomic_DNA"/>
</dbReference>
<gene>
    <name evidence="1" type="ordered locus">Mnod_3134</name>
</gene>
<proteinExistence type="predicted"/>
<evidence type="ECO:0000313" key="1">
    <source>
        <dbReference type="EMBL" id="ACL58065.1"/>
    </source>
</evidence>
<dbReference type="Proteomes" id="UP000008207">
    <property type="component" value="Chromosome"/>
</dbReference>
<dbReference type="InterPro" id="IPR011250">
    <property type="entry name" value="OMP/PagP_B-barrel"/>
</dbReference>
<protein>
    <submittedName>
        <fullName evidence="1">Uncharacterized protein</fullName>
    </submittedName>
</protein>